<feature type="transmembrane region" description="Helical" evidence="17">
    <location>
        <begin position="142"/>
        <end position="166"/>
    </location>
</feature>
<evidence type="ECO:0000313" key="19">
    <source>
        <dbReference type="Proteomes" id="UP000824070"/>
    </source>
</evidence>
<evidence type="ECO:0000256" key="3">
    <source>
        <dbReference type="ARBA" id="ARBA00012374"/>
    </source>
</evidence>
<dbReference type="Pfam" id="PF02673">
    <property type="entry name" value="BacA"/>
    <property type="match status" value="1"/>
</dbReference>
<keyword evidence="9 17" id="KW-0573">Peptidoglycan synthesis</keyword>
<keyword evidence="6 17" id="KW-0812">Transmembrane</keyword>
<comment type="caution">
    <text evidence="18">The sequence shown here is derived from an EMBL/GenBank/DDBJ whole genome shotgun (WGS) entry which is preliminary data.</text>
</comment>
<evidence type="ECO:0000256" key="14">
    <source>
        <dbReference type="ARBA" id="ARBA00032707"/>
    </source>
</evidence>
<feature type="transmembrane region" description="Helical" evidence="17">
    <location>
        <begin position="226"/>
        <end position="245"/>
    </location>
</feature>
<dbReference type="EC" id="3.6.1.27" evidence="3 17"/>
<keyword evidence="12 17" id="KW-0046">Antibiotic resistance</keyword>
<reference evidence="18" key="1">
    <citation type="submission" date="2020-10" db="EMBL/GenBank/DDBJ databases">
        <authorList>
            <person name="Gilroy R."/>
        </authorList>
    </citation>
    <scope>NUCLEOTIDE SEQUENCE</scope>
    <source>
        <strain evidence="18">ChiGjej1B1-22543</strain>
    </source>
</reference>
<keyword evidence="8 17" id="KW-0133">Cell shape</keyword>
<evidence type="ECO:0000256" key="1">
    <source>
        <dbReference type="ARBA" id="ARBA00004651"/>
    </source>
</evidence>
<organism evidence="18 19">
    <name type="scientific">Candidatus Alloenteromonas pullicola</name>
    <dbReference type="NCBI Taxonomy" id="2840784"/>
    <lineage>
        <taxon>Bacteria</taxon>
        <taxon>Bacillati</taxon>
        <taxon>Bacillota</taxon>
        <taxon>Bacillota incertae sedis</taxon>
        <taxon>Candidatus Alloenteromonas</taxon>
    </lineage>
</organism>
<dbReference type="PANTHER" id="PTHR30622:SF3">
    <property type="entry name" value="UNDECAPRENYL-DIPHOSPHATASE"/>
    <property type="match status" value="1"/>
</dbReference>
<comment type="miscellaneous">
    <text evidence="17">Bacitracin is thought to be involved in the inhibition of peptidoglycan synthesis by sequestering undecaprenyl diphosphate, thereby reducing the pool of lipid carrier available.</text>
</comment>
<evidence type="ECO:0000256" key="10">
    <source>
        <dbReference type="ARBA" id="ARBA00022989"/>
    </source>
</evidence>
<feature type="transmembrane region" description="Helical" evidence="17">
    <location>
        <begin position="257"/>
        <end position="278"/>
    </location>
</feature>
<dbReference type="AlphaFoldDB" id="A0A9D1LP33"/>
<gene>
    <name evidence="17" type="primary">uppP</name>
    <name evidence="18" type="ORF">IAC52_03720</name>
</gene>
<dbReference type="GO" id="GO:0008360">
    <property type="term" value="P:regulation of cell shape"/>
    <property type="evidence" value="ECO:0007669"/>
    <property type="project" value="UniProtKB-KW"/>
</dbReference>
<evidence type="ECO:0000256" key="17">
    <source>
        <dbReference type="HAMAP-Rule" id="MF_01006"/>
    </source>
</evidence>
<keyword evidence="7 17" id="KW-0378">Hydrolase</keyword>
<evidence type="ECO:0000256" key="8">
    <source>
        <dbReference type="ARBA" id="ARBA00022960"/>
    </source>
</evidence>
<keyword evidence="10 17" id="KW-1133">Transmembrane helix</keyword>
<dbReference type="InterPro" id="IPR036259">
    <property type="entry name" value="MFS_trans_sf"/>
</dbReference>
<keyword evidence="13 17" id="KW-0961">Cell wall biogenesis/degradation</keyword>
<accession>A0A9D1LP33</accession>
<reference evidence="18" key="2">
    <citation type="journal article" date="2021" name="PeerJ">
        <title>Extensive microbial diversity within the chicken gut microbiome revealed by metagenomics and culture.</title>
        <authorList>
            <person name="Gilroy R."/>
            <person name="Ravi A."/>
            <person name="Getino M."/>
            <person name="Pursley I."/>
            <person name="Horton D.L."/>
            <person name="Alikhan N.F."/>
            <person name="Baker D."/>
            <person name="Gharbi K."/>
            <person name="Hall N."/>
            <person name="Watson M."/>
            <person name="Adriaenssens E.M."/>
            <person name="Foster-Nyarko E."/>
            <person name="Jarju S."/>
            <person name="Secka A."/>
            <person name="Antonio M."/>
            <person name="Oren A."/>
            <person name="Chaudhuri R.R."/>
            <person name="La Ragione R."/>
            <person name="Hildebrand F."/>
            <person name="Pallen M.J."/>
        </authorList>
    </citation>
    <scope>NUCLEOTIDE SEQUENCE</scope>
    <source>
        <strain evidence="18">ChiGjej1B1-22543</strain>
    </source>
</reference>
<evidence type="ECO:0000256" key="6">
    <source>
        <dbReference type="ARBA" id="ARBA00022692"/>
    </source>
</evidence>
<comment type="function">
    <text evidence="17">Catalyzes the dephosphorylation of undecaprenyl diphosphate (UPP). Confers resistance to bacitracin.</text>
</comment>
<evidence type="ECO:0000256" key="4">
    <source>
        <dbReference type="ARBA" id="ARBA00021581"/>
    </source>
</evidence>
<dbReference type="SUPFAM" id="SSF103473">
    <property type="entry name" value="MFS general substrate transporter"/>
    <property type="match status" value="1"/>
</dbReference>
<evidence type="ECO:0000256" key="9">
    <source>
        <dbReference type="ARBA" id="ARBA00022984"/>
    </source>
</evidence>
<evidence type="ECO:0000256" key="15">
    <source>
        <dbReference type="ARBA" id="ARBA00032932"/>
    </source>
</evidence>
<dbReference type="GO" id="GO:0005886">
    <property type="term" value="C:plasma membrane"/>
    <property type="evidence" value="ECO:0007669"/>
    <property type="project" value="UniProtKB-SubCell"/>
</dbReference>
<keyword evidence="11 17" id="KW-0472">Membrane</keyword>
<dbReference type="InterPro" id="IPR003824">
    <property type="entry name" value="UppP"/>
</dbReference>
<evidence type="ECO:0000256" key="5">
    <source>
        <dbReference type="ARBA" id="ARBA00022475"/>
    </source>
</evidence>
<dbReference type="GO" id="GO:0071555">
    <property type="term" value="P:cell wall organization"/>
    <property type="evidence" value="ECO:0007669"/>
    <property type="project" value="UniProtKB-KW"/>
</dbReference>
<dbReference type="GO" id="GO:0046677">
    <property type="term" value="P:response to antibiotic"/>
    <property type="evidence" value="ECO:0007669"/>
    <property type="project" value="UniProtKB-UniRule"/>
</dbReference>
<dbReference type="NCBIfam" id="NF001391">
    <property type="entry name" value="PRK00281.1-5"/>
    <property type="match status" value="1"/>
</dbReference>
<evidence type="ECO:0000313" key="18">
    <source>
        <dbReference type="EMBL" id="HIU45386.1"/>
    </source>
</evidence>
<keyword evidence="5 17" id="KW-1003">Cell membrane</keyword>
<feature type="transmembrane region" description="Helical" evidence="17">
    <location>
        <begin position="116"/>
        <end position="136"/>
    </location>
</feature>
<evidence type="ECO:0000256" key="16">
    <source>
        <dbReference type="ARBA" id="ARBA00047594"/>
    </source>
</evidence>
<proteinExistence type="inferred from homology"/>
<evidence type="ECO:0000256" key="2">
    <source>
        <dbReference type="ARBA" id="ARBA00010621"/>
    </source>
</evidence>
<comment type="subcellular location">
    <subcellularLocation>
        <location evidence="1 17">Cell membrane</location>
        <topology evidence="1 17">Multi-pass membrane protein</topology>
    </subcellularLocation>
</comment>
<dbReference type="HAMAP" id="MF_01006">
    <property type="entry name" value="Undec_diphosphatase"/>
    <property type="match status" value="1"/>
</dbReference>
<feature type="transmembrane region" description="Helical" evidence="17">
    <location>
        <begin position="61"/>
        <end position="80"/>
    </location>
</feature>
<dbReference type="GO" id="GO:0009252">
    <property type="term" value="P:peptidoglycan biosynthetic process"/>
    <property type="evidence" value="ECO:0007669"/>
    <property type="project" value="UniProtKB-KW"/>
</dbReference>
<dbReference type="Proteomes" id="UP000824070">
    <property type="component" value="Unassembled WGS sequence"/>
</dbReference>
<evidence type="ECO:0000256" key="11">
    <source>
        <dbReference type="ARBA" id="ARBA00023136"/>
    </source>
</evidence>
<comment type="catalytic activity">
    <reaction evidence="16 17">
        <text>di-trans,octa-cis-undecaprenyl diphosphate + H2O = di-trans,octa-cis-undecaprenyl phosphate + phosphate + H(+)</text>
        <dbReference type="Rhea" id="RHEA:28094"/>
        <dbReference type="ChEBI" id="CHEBI:15377"/>
        <dbReference type="ChEBI" id="CHEBI:15378"/>
        <dbReference type="ChEBI" id="CHEBI:43474"/>
        <dbReference type="ChEBI" id="CHEBI:58405"/>
        <dbReference type="ChEBI" id="CHEBI:60392"/>
        <dbReference type="EC" id="3.6.1.27"/>
    </reaction>
</comment>
<dbReference type="GO" id="GO:0050380">
    <property type="term" value="F:undecaprenyl-diphosphatase activity"/>
    <property type="evidence" value="ECO:0007669"/>
    <property type="project" value="UniProtKB-UniRule"/>
</dbReference>
<dbReference type="PANTHER" id="PTHR30622">
    <property type="entry name" value="UNDECAPRENYL-DIPHOSPHATASE"/>
    <property type="match status" value="1"/>
</dbReference>
<comment type="similarity">
    <text evidence="2 17">Belongs to the UppP family.</text>
</comment>
<evidence type="ECO:0000256" key="12">
    <source>
        <dbReference type="ARBA" id="ARBA00023251"/>
    </source>
</evidence>
<protein>
    <recommendedName>
        <fullName evidence="4 17">Undecaprenyl-diphosphatase</fullName>
        <ecNumber evidence="3 17">3.6.1.27</ecNumber>
    </recommendedName>
    <alternativeName>
        <fullName evidence="15 17">Bacitracin resistance protein</fullName>
    </alternativeName>
    <alternativeName>
        <fullName evidence="14 17">Undecaprenyl pyrophosphate phosphatase</fullName>
    </alternativeName>
</protein>
<name>A0A9D1LP33_9FIRM</name>
<dbReference type="EMBL" id="DVMV01000026">
    <property type="protein sequence ID" value="HIU45386.1"/>
    <property type="molecule type" value="Genomic_DNA"/>
</dbReference>
<sequence>MLALIVIAICFGVVEGITEWLPISSTGHLILLDGIFSASGYDLSSNLGFAHGEEFLSMNEVVIQLGAILAVIVFFFNKLWPWSKKKLTEEERQFVEMGYKEDVIQMGKRRKIYSTWVKTIVGVLPAAALGLIFELLDVDKYIYSWITVAITLIVYGVAFILVEWYLGKIGKRRRYDDVDSLPLKTAFLIGCFQMLALIPGTSRSGVTIIGALLLGASRSAAAEFSFFLSIPVMIGASGLKMVSFFMKQGMPNANEWIFMGVGFLVAFAVSLFAIKWLMGFVKRHSFSAFGYYRIALGLLVIVFFATMMGLGKGIAI</sequence>
<feature type="transmembrane region" description="Helical" evidence="17">
    <location>
        <begin position="290"/>
        <end position="310"/>
    </location>
</feature>
<evidence type="ECO:0000256" key="7">
    <source>
        <dbReference type="ARBA" id="ARBA00022801"/>
    </source>
</evidence>
<evidence type="ECO:0000256" key="13">
    <source>
        <dbReference type="ARBA" id="ARBA00023316"/>
    </source>
</evidence>